<proteinExistence type="predicted"/>
<evidence type="ECO:0000313" key="3">
    <source>
        <dbReference type="EMBL" id="CAE0056818.1"/>
    </source>
</evidence>
<dbReference type="PANTHER" id="PTHR21567:SF9">
    <property type="entry name" value="CLIP-ASSOCIATING PROTEIN"/>
    <property type="match status" value="1"/>
</dbReference>
<dbReference type="GO" id="GO:0000226">
    <property type="term" value="P:microtubule cytoskeleton organization"/>
    <property type="evidence" value="ECO:0007669"/>
    <property type="project" value="UniProtKB-ARBA"/>
</dbReference>
<dbReference type="Pfam" id="PF12348">
    <property type="entry name" value="CLASP_N"/>
    <property type="match status" value="1"/>
</dbReference>
<name>A0A7S3EIK5_9RHOD</name>
<organism evidence="3">
    <name type="scientific">Rhodosorus marinus</name>
    <dbReference type="NCBI Taxonomy" id="101924"/>
    <lineage>
        <taxon>Eukaryota</taxon>
        <taxon>Rhodophyta</taxon>
        <taxon>Stylonematophyceae</taxon>
        <taxon>Stylonematales</taxon>
        <taxon>Stylonemataceae</taxon>
        <taxon>Rhodosorus</taxon>
    </lineage>
</organism>
<accession>A0A7S3EIK5</accession>
<dbReference type="InterPro" id="IPR011989">
    <property type="entry name" value="ARM-like"/>
</dbReference>
<dbReference type="GO" id="GO:0005881">
    <property type="term" value="C:cytoplasmic microtubule"/>
    <property type="evidence" value="ECO:0007669"/>
    <property type="project" value="TreeGrafter"/>
</dbReference>
<feature type="compositionally biased region" description="Basic and acidic residues" evidence="1">
    <location>
        <begin position="609"/>
        <end position="628"/>
    </location>
</feature>
<dbReference type="GO" id="GO:0000278">
    <property type="term" value="P:mitotic cell cycle"/>
    <property type="evidence" value="ECO:0007669"/>
    <property type="project" value="UniProtKB-ARBA"/>
</dbReference>
<feature type="domain" description="CLASP N-terminal" evidence="2">
    <location>
        <begin position="36"/>
        <end position="244"/>
    </location>
</feature>
<dbReference type="Gene3D" id="1.25.10.10">
    <property type="entry name" value="Leucine-rich Repeat Variant"/>
    <property type="match status" value="2"/>
</dbReference>
<sequence length="837" mass="90973">MARRSEVGTAVEIQGVRDVICELEIIKRLLGDGKGAEWDKRVRALRKCKELAILVAGAEDQNLLVVFINGLRGLRTQIAAQVGDLRSAVVREACENLASMAECLGDQFGECLGDVIIPALLKTSAVTIQVISESGAEAMRRVLNSSRMPPSVNVSLVQGAGRKNANATRSAVAEYIGIILDRHPRSELDKSVGLLEHAVHLGLIDQLAEVRRRSRKNFCIFEIMYTDRAAALMKGLDEITQRAIKEEKGEGDIAPSPQKVRESARRRSVMPSTQAEPLANGKKLAPRTNTRLKARRVTTSGQAPNFSTAGASAVSEVTPARPGRIATQASSKLSNPSGSKQATDWGARISSLEKRVLRLTFSDTPAVEVAFRAISDSLSDPHVRVVAAALNATAEIVREATEVQVVVERNPAAVARILTRKNHPHQSVRDGVMLVVRALESRLDVHAMFSIQLKILSGMVSGKYGSELSSEKATTSLLEYLSECLAGADVYSFQWRASLLEGAARILAPLGRSRSADVRKGAAMVLSDTAALAPPGALELTAETLEMADRRTVLEIIGEHRRRSSSLSSPPKPTVPSFETPTRARGEIDSPMKSQLGQENRGAPTEPQEMDRGDGDKENSGNDNREIVAEDANGSKAKGVKTAAGRQTKGYWDEMLDIGLRGDEGSAQISWQHIDQLLRNREMHAMDSSAVDGLCFKLISAASRFKRASEAAESLEYAVRSLAVCRYLEAELVASAMMELLDNPRADHWNGSRLAAIASHLSLKRVAGDVVLKLFDRHLAKILKLINHRRVDVRLASMELLAYGKSRLGDKLPENSYSDELGPARVRVLSRYIGKVA</sequence>
<dbReference type="SUPFAM" id="SSF48371">
    <property type="entry name" value="ARM repeat"/>
    <property type="match status" value="1"/>
</dbReference>
<feature type="region of interest" description="Disordered" evidence="1">
    <location>
        <begin position="247"/>
        <end position="319"/>
    </location>
</feature>
<feature type="compositionally biased region" description="Polar residues" evidence="1">
    <location>
        <begin position="297"/>
        <end position="310"/>
    </location>
</feature>
<dbReference type="PANTHER" id="PTHR21567">
    <property type="entry name" value="CLASP"/>
    <property type="match status" value="1"/>
</dbReference>
<reference evidence="3" key="1">
    <citation type="submission" date="2021-01" db="EMBL/GenBank/DDBJ databases">
        <authorList>
            <person name="Corre E."/>
            <person name="Pelletier E."/>
            <person name="Niang G."/>
            <person name="Scheremetjew M."/>
            <person name="Finn R."/>
            <person name="Kale V."/>
            <person name="Holt S."/>
            <person name="Cochrane G."/>
            <person name="Meng A."/>
            <person name="Brown T."/>
            <person name="Cohen L."/>
        </authorList>
    </citation>
    <scope>NUCLEOTIDE SEQUENCE</scope>
    <source>
        <strain evidence="3">CCMP 769</strain>
    </source>
</reference>
<dbReference type="EMBL" id="HBHW01032303">
    <property type="protein sequence ID" value="CAE0056818.1"/>
    <property type="molecule type" value="Transcribed_RNA"/>
</dbReference>
<protein>
    <recommendedName>
        <fullName evidence="2">CLASP N-terminal domain-containing protein</fullName>
    </recommendedName>
</protein>
<dbReference type="AlphaFoldDB" id="A0A7S3EIK5"/>
<dbReference type="GO" id="GO:0005819">
    <property type="term" value="C:spindle"/>
    <property type="evidence" value="ECO:0007669"/>
    <property type="project" value="UniProtKB-ARBA"/>
</dbReference>
<evidence type="ECO:0000256" key="1">
    <source>
        <dbReference type="SAM" id="MobiDB-lite"/>
    </source>
</evidence>
<feature type="region of interest" description="Disordered" evidence="1">
    <location>
        <begin position="559"/>
        <end position="641"/>
    </location>
</feature>
<evidence type="ECO:0000259" key="2">
    <source>
        <dbReference type="Pfam" id="PF12348"/>
    </source>
</evidence>
<gene>
    <name evidence="3" type="ORF">RMAR00112_LOCUS24864</name>
</gene>
<dbReference type="InterPro" id="IPR024395">
    <property type="entry name" value="CLASP_N_dom"/>
</dbReference>
<dbReference type="GO" id="GO:0008017">
    <property type="term" value="F:microtubule binding"/>
    <property type="evidence" value="ECO:0007669"/>
    <property type="project" value="TreeGrafter"/>
</dbReference>
<dbReference type="InterPro" id="IPR016024">
    <property type="entry name" value="ARM-type_fold"/>
</dbReference>